<dbReference type="AlphaFoldDB" id="A0AAV4BUJ4"/>
<reference evidence="2 3" key="1">
    <citation type="journal article" date="2021" name="Elife">
        <title>Chloroplast acquisition without the gene transfer in kleptoplastic sea slugs, Plakobranchus ocellatus.</title>
        <authorList>
            <person name="Maeda T."/>
            <person name="Takahashi S."/>
            <person name="Yoshida T."/>
            <person name="Shimamura S."/>
            <person name="Takaki Y."/>
            <person name="Nagai Y."/>
            <person name="Toyoda A."/>
            <person name="Suzuki Y."/>
            <person name="Arimoto A."/>
            <person name="Ishii H."/>
            <person name="Satoh N."/>
            <person name="Nishiyama T."/>
            <person name="Hasebe M."/>
            <person name="Maruyama T."/>
            <person name="Minagawa J."/>
            <person name="Obokata J."/>
            <person name="Shigenobu S."/>
        </authorList>
    </citation>
    <scope>NUCLEOTIDE SEQUENCE [LARGE SCALE GENOMIC DNA]</scope>
</reference>
<dbReference type="EMBL" id="BLXT01005873">
    <property type="protein sequence ID" value="GFO26861.1"/>
    <property type="molecule type" value="Genomic_DNA"/>
</dbReference>
<sequence length="77" mass="8092">MTITASSTPLMINNNNAANTNSTIPTKSNSKQGKYHNHNPSPQQGDSGFQALRQARTPVAGLEPATGGSLQISGRTR</sequence>
<gene>
    <name evidence="2" type="ORF">PoB_005336600</name>
</gene>
<name>A0AAV4BUJ4_9GAST</name>
<accession>A0AAV4BUJ4</accession>
<feature type="compositionally biased region" description="Polar residues" evidence="1">
    <location>
        <begin position="68"/>
        <end position="77"/>
    </location>
</feature>
<comment type="caution">
    <text evidence="2">The sequence shown here is derived from an EMBL/GenBank/DDBJ whole genome shotgun (WGS) entry which is preliminary data.</text>
</comment>
<protein>
    <submittedName>
        <fullName evidence="2">Uncharacterized protein</fullName>
    </submittedName>
</protein>
<feature type="compositionally biased region" description="Polar residues" evidence="1">
    <location>
        <begin position="1"/>
        <end position="12"/>
    </location>
</feature>
<evidence type="ECO:0000313" key="3">
    <source>
        <dbReference type="Proteomes" id="UP000735302"/>
    </source>
</evidence>
<evidence type="ECO:0000313" key="2">
    <source>
        <dbReference type="EMBL" id="GFO26861.1"/>
    </source>
</evidence>
<dbReference type="Proteomes" id="UP000735302">
    <property type="component" value="Unassembled WGS sequence"/>
</dbReference>
<proteinExistence type="predicted"/>
<keyword evidence="3" id="KW-1185">Reference proteome</keyword>
<organism evidence="2 3">
    <name type="scientific">Plakobranchus ocellatus</name>
    <dbReference type="NCBI Taxonomy" id="259542"/>
    <lineage>
        <taxon>Eukaryota</taxon>
        <taxon>Metazoa</taxon>
        <taxon>Spiralia</taxon>
        <taxon>Lophotrochozoa</taxon>
        <taxon>Mollusca</taxon>
        <taxon>Gastropoda</taxon>
        <taxon>Heterobranchia</taxon>
        <taxon>Euthyneura</taxon>
        <taxon>Panpulmonata</taxon>
        <taxon>Sacoglossa</taxon>
        <taxon>Placobranchoidea</taxon>
        <taxon>Plakobranchidae</taxon>
        <taxon>Plakobranchus</taxon>
    </lineage>
</organism>
<feature type="compositionally biased region" description="Polar residues" evidence="1">
    <location>
        <begin position="22"/>
        <end position="47"/>
    </location>
</feature>
<feature type="region of interest" description="Disordered" evidence="1">
    <location>
        <begin position="1"/>
        <end position="77"/>
    </location>
</feature>
<evidence type="ECO:0000256" key="1">
    <source>
        <dbReference type="SAM" id="MobiDB-lite"/>
    </source>
</evidence>